<dbReference type="InterPro" id="IPR037264">
    <property type="entry name" value="TFIID_NTD2_sf"/>
</dbReference>
<comment type="similarity">
    <text evidence="2">Belongs to the WD repeat TAF5 family.</text>
</comment>
<protein>
    <submittedName>
        <fullName evidence="11">G3835 protein</fullName>
    </submittedName>
</protein>
<gene>
    <name evidence="11" type="primary">g3835</name>
    <name evidence="11" type="ORF">VP750_LOCUS3274</name>
</gene>
<feature type="repeat" description="WD" evidence="8">
    <location>
        <begin position="501"/>
        <end position="542"/>
    </location>
</feature>
<dbReference type="InterPro" id="IPR036322">
    <property type="entry name" value="WD40_repeat_dom_sf"/>
</dbReference>
<evidence type="ECO:0000256" key="8">
    <source>
        <dbReference type="PROSITE-ProRule" id="PRU00221"/>
    </source>
</evidence>
<keyword evidence="12" id="KW-1185">Reference proteome</keyword>
<dbReference type="Gene3D" id="2.130.10.10">
    <property type="entry name" value="YVTN repeat-like/Quinoprotein amine dehydrogenase"/>
    <property type="match status" value="2"/>
</dbReference>
<dbReference type="Pfam" id="PF00400">
    <property type="entry name" value="WD40"/>
    <property type="match status" value="6"/>
</dbReference>
<dbReference type="InterPro" id="IPR006594">
    <property type="entry name" value="LisH"/>
</dbReference>
<proteinExistence type="inferred from homology"/>
<dbReference type="PROSITE" id="PS50082">
    <property type="entry name" value="WD_REPEATS_2"/>
    <property type="match status" value="5"/>
</dbReference>
<dbReference type="InterPro" id="IPR015943">
    <property type="entry name" value="WD40/YVTN_repeat-like_dom_sf"/>
</dbReference>
<evidence type="ECO:0000259" key="10">
    <source>
        <dbReference type="Pfam" id="PF04494"/>
    </source>
</evidence>
<evidence type="ECO:0000256" key="1">
    <source>
        <dbReference type="ARBA" id="ARBA00004123"/>
    </source>
</evidence>
<dbReference type="Pfam" id="PF04494">
    <property type="entry name" value="TFIID_NTD2"/>
    <property type="match status" value="1"/>
</dbReference>
<evidence type="ECO:0000313" key="12">
    <source>
        <dbReference type="Proteomes" id="UP001497392"/>
    </source>
</evidence>
<dbReference type="InterPro" id="IPR001680">
    <property type="entry name" value="WD40_rpt"/>
</dbReference>
<feature type="repeat" description="WD" evidence="8">
    <location>
        <begin position="585"/>
        <end position="619"/>
    </location>
</feature>
<dbReference type="Gene3D" id="1.25.40.500">
    <property type="entry name" value="TFIID subunit TAF5, NTD2 domain"/>
    <property type="match status" value="1"/>
</dbReference>
<dbReference type="PROSITE" id="PS50896">
    <property type="entry name" value="LISH"/>
    <property type="match status" value="1"/>
</dbReference>
<dbReference type="Proteomes" id="UP001497392">
    <property type="component" value="Unassembled WGS sequence"/>
</dbReference>
<keyword evidence="6" id="KW-0804">Transcription</keyword>
<evidence type="ECO:0000256" key="9">
    <source>
        <dbReference type="SAM" id="MobiDB-lite"/>
    </source>
</evidence>
<feature type="repeat" description="WD" evidence="8">
    <location>
        <begin position="459"/>
        <end position="500"/>
    </location>
</feature>
<dbReference type="CDD" id="cd08044">
    <property type="entry name" value="TAF5_NTD2"/>
    <property type="match status" value="1"/>
</dbReference>
<dbReference type="CDD" id="cd00200">
    <property type="entry name" value="WD40"/>
    <property type="match status" value="1"/>
</dbReference>
<dbReference type="EMBL" id="CAXHTA020000005">
    <property type="protein sequence ID" value="CAL5221615.1"/>
    <property type="molecule type" value="Genomic_DNA"/>
</dbReference>
<keyword evidence="4" id="KW-0677">Repeat</keyword>
<keyword evidence="7" id="KW-0539">Nucleus</keyword>
<dbReference type="InterPro" id="IPR019775">
    <property type="entry name" value="WD40_repeat_CS"/>
</dbReference>
<evidence type="ECO:0000256" key="7">
    <source>
        <dbReference type="ARBA" id="ARBA00023242"/>
    </source>
</evidence>
<comment type="subcellular location">
    <subcellularLocation>
        <location evidence="1">Nucleus</location>
    </subcellularLocation>
</comment>
<feature type="domain" description="TFIID subunit TAF5 NTD2" evidence="10">
    <location>
        <begin position="68"/>
        <end position="203"/>
    </location>
</feature>
<dbReference type="SMART" id="SM00320">
    <property type="entry name" value="WD40"/>
    <property type="match status" value="6"/>
</dbReference>
<dbReference type="PROSITE" id="PS00678">
    <property type="entry name" value="WD_REPEATS_1"/>
    <property type="match status" value="2"/>
</dbReference>
<feature type="region of interest" description="Disordered" evidence="9">
    <location>
        <begin position="262"/>
        <end position="308"/>
    </location>
</feature>
<organism evidence="11 12">
    <name type="scientific">Coccomyxa viridis</name>
    <dbReference type="NCBI Taxonomy" id="1274662"/>
    <lineage>
        <taxon>Eukaryota</taxon>
        <taxon>Viridiplantae</taxon>
        <taxon>Chlorophyta</taxon>
        <taxon>core chlorophytes</taxon>
        <taxon>Trebouxiophyceae</taxon>
        <taxon>Trebouxiophyceae incertae sedis</taxon>
        <taxon>Coccomyxaceae</taxon>
        <taxon>Coccomyxa</taxon>
    </lineage>
</organism>
<evidence type="ECO:0000256" key="4">
    <source>
        <dbReference type="ARBA" id="ARBA00022737"/>
    </source>
</evidence>
<evidence type="ECO:0000313" key="11">
    <source>
        <dbReference type="EMBL" id="CAL5221615.1"/>
    </source>
</evidence>
<dbReference type="PANTHER" id="PTHR19879:SF1">
    <property type="entry name" value="CANNONBALL-RELATED"/>
    <property type="match status" value="1"/>
</dbReference>
<dbReference type="SUPFAM" id="SSF50978">
    <property type="entry name" value="WD40 repeat-like"/>
    <property type="match status" value="1"/>
</dbReference>
<feature type="repeat" description="WD" evidence="8">
    <location>
        <begin position="417"/>
        <end position="458"/>
    </location>
</feature>
<dbReference type="PANTHER" id="PTHR19879">
    <property type="entry name" value="TRANSCRIPTION INITIATION FACTOR TFIID"/>
    <property type="match status" value="1"/>
</dbReference>
<dbReference type="PRINTS" id="PR00320">
    <property type="entry name" value="GPROTEINBRPT"/>
</dbReference>
<feature type="compositionally biased region" description="Basic and acidic residues" evidence="9">
    <location>
        <begin position="262"/>
        <end position="278"/>
    </location>
</feature>
<dbReference type="InterPro" id="IPR007582">
    <property type="entry name" value="TFIID_NTD2"/>
</dbReference>
<keyword evidence="5" id="KW-0805">Transcription regulation</keyword>
<dbReference type="PROSITE" id="PS50294">
    <property type="entry name" value="WD_REPEATS_REGION"/>
    <property type="match status" value="5"/>
</dbReference>
<sequence>MNGPTHRQQAVVEKLIVQYLSTNGYHRAVQGLREESRLLSANQMTLTPQYDQRRGIVTDLLHLLVTSEEPAHYVKSFEHLAAWMDSSLDQYKPELRRMLYPIFIHTFLDLMQKGSTAEAMQLMNRFKRRFREDAAFPSKIRKQELDDLQTVTQPEHVKSNRMAQAARRMRYPVAMCTYSYSLLECFLQAHKLKLPLHTINEHIDLQIKEGLPAKLEQDPEAEEVSLLTGQAYGDAAAVNVDKQDPLELGLRKGLLEDVHAERQAKEAEDVPEVDEHGKKLTKKQQAAAKKKAEAERTKQTQDEGTRIEPKVIVPELPKGLEEQILEDIRNRDDISSANLPSAIFYTFVNTHQSLNCAAFSRTGAYVAGGFQDSSVRLYCMDAKLQEALMQHRRKRPREDAEGAAAAENPYAQGGAILRGHSRPVYGLDFSLDERLLLSASGDGTVRLWSTEIGANLVAYRGHVFPVWDVAAAPEGQYFASASADRTARVWVTERAQALRLLAGHHSDVSTVLWHPNGDLLASGSDDRTIRLWDIRDGRPRRILVGHGCGVTSLAFTPDGQHLLSGDEEGNVNAWDLRQAKRAHSGKAHSGPVWSLATSHGSGAILASGGADNMLKLWDLHGTPQTAEDAQPAASTTLSSLKLLQSYPTKATPVFTVKFSARNLLMGSGALTLRKKQPNTH</sequence>
<name>A0ABP1FNS5_9CHLO</name>
<reference evidence="11 12" key="1">
    <citation type="submission" date="2024-06" db="EMBL/GenBank/DDBJ databases">
        <authorList>
            <person name="Kraege A."/>
            <person name="Thomma B."/>
        </authorList>
    </citation>
    <scope>NUCLEOTIDE SEQUENCE [LARGE SCALE GENOMIC DNA]</scope>
</reference>
<comment type="caution">
    <text evidence="11">The sequence shown here is derived from an EMBL/GenBank/DDBJ whole genome shotgun (WGS) entry which is preliminary data.</text>
</comment>
<keyword evidence="3 8" id="KW-0853">WD repeat</keyword>
<evidence type="ECO:0000256" key="6">
    <source>
        <dbReference type="ARBA" id="ARBA00023163"/>
    </source>
</evidence>
<dbReference type="SUPFAM" id="SSF160897">
    <property type="entry name" value="Taf5 N-terminal domain-like"/>
    <property type="match status" value="1"/>
</dbReference>
<feature type="compositionally biased region" description="Basic and acidic residues" evidence="9">
    <location>
        <begin position="290"/>
        <end position="308"/>
    </location>
</feature>
<evidence type="ECO:0000256" key="5">
    <source>
        <dbReference type="ARBA" id="ARBA00023015"/>
    </source>
</evidence>
<feature type="repeat" description="WD" evidence="8">
    <location>
        <begin position="543"/>
        <end position="584"/>
    </location>
</feature>
<accession>A0ABP1FNS5</accession>
<dbReference type="InterPro" id="IPR020472">
    <property type="entry name" value="WD40_PAC1"/>
</dbReference>
<evidence type="ECO:0000256" key="2">
    <source>
        <dbReference type="ARBA" id="ARBA00009435"/>
    </source>
</evidence>
<evidence type="ECO:0000256" key="3">
    <source>
        <dbReference type="ARBA" id="ARBA00022574"/>
    </source>
</evidence>